<name>A0A7S3HK71_9STRA</name>
<evidence type="ECO:0000256" key="1">
    <source>
        <dbReference type="ARBA" id="ARBA00005436"/>
    </source>
</evidence>
<dbReference type="EMBL" id="HBIC01050256">
    <property type="protein sequence ID" value="CAE0296846.1"/>
    <property type="molecule type" value="Transcribed_RNA"/>
</dbReference>
<proteinExistence type="inferred from homology"/>
<evidence type="ECO:0000313" key="4">
    <source>
        <dbReference type="EMBL" id="CAE0296846.1"/>
    </source>
</evidence>
<keyword evidence="3" id="KW-0687">Ribonucleoprotein</keyword>
<evidence type="ECO:0000256" key="2">
    <source>
        <dbReference type="ARBA" id="ARBA00022980"/>
    </source>
</evidence>
<reference evidence="4" key="1">
    <citation type="submission" date="2021-01" db="EMBL/GenBank/DDBJ databases">
        <authorList>
            <person name="Corre E."/>
            <person name="Pelletier E."/>
            <person name="Niang G."/>
            <person name="Scheremetjew M."/>
            <person name="Finn R."/>
            <person name="Kale V."/>
            <person name="Holt S."/>
            <person name="Cochrane G."/>
            <person name="Meng A."/>
            <person name="Brown T."/>
            <person name="Cohen L."/>
        </authorList>
    </citation>
    <scope>NUCLEOTIDE SEQUENCE</scope>
    <source>
        <strain evidence="4">CCAP 955/1</strain>
    </source>
</reference>
<sequence length="125" mass="11857">MTLSYQVTGADKDQLVTSLAAIVLSDSGADITAESLNAVIAASGNQVPAYYATLFASFIEKSGGLDKFFAGPSAGGAAAPAAAGAAAPAAAGAPAAAPAPKVEEVDALEGGMDMFGGGGGGGGDY</sequence>
<organism evidence="4">
    <name type="scientific">Spumella elongata</name>
    <dbReference type="NCBI Taxonomy" id="89044"/>
    <lineage>
        <taxon>Eukaryota</taxon>
        <taxon>Sar</taxon>
        <taxon>Stramenopiles</taxon>
        <taxon>Ochrophyta</taxon>
        <taxon>Chrysophyceae</taxon>
        <taxon>Chromulinales</taxon>
        <taxon>Chromulinaceae</taxon>
        <taxon>Spumella</taxon>
    </lineage>
</organism>
<comment type="similarity">
    <text evidence="1">Belongs to the eukaryotic ribosomal protein P1/P2 family.</text>
</comment>
<evidence type="ECO:0008006" key="5">
    <source>
        <dbReference type="Google" id="ProtNLM"/>
    </source>
</evidence>
<protein>
    <recommendedName>
        <fullName evidence="5">60S acidic ribosomal protein P1</fullName>
    </recommendedName>
</protein>
<dbReference type="Pfam" id="PF00428">
    <property type="entry name" value="Ribosomal_60s"/>
    <property type="match status" value="1"/>
</dbReference>
<dbReference type="GO" id="GO:0005840">
    <property type="term" value="C:ribosome"/>
    <property type="evidence" value="ECO:0007669"/>
    <property type="project" value="UniProtKB-KW"/>
</dbReference>
<keyword evidence="2" id="KW-0689">Ribosomal protein</keyword>
<dbReference type="AlphaFoldDB" id="A0A7S3HK71"/>
<accession>A0A7S3HK71</accession>
<dbReference type="GO" id="GO:1990904">
    <property type="term" value="C:ribonucleoprotein complex"/>
    <property type="evidence" value="ECO:0007669"/>
    <property type="project" value="UniProtKB-KW"/>
</dbReference>
<evidence type="ECO:0000256" key="3">
    <source>
        <dbReference type="ARBA" id="ARBA00023274"/>
    </source>
</evidence>
<dbReference type="Gene3D" id="1.10.10.1410">
    <property type="match status" value="1"/>
</dbReference>
<dbReference type="InterPro" id="IPR038716">
    <property type="entry name" value="P1/P2_N_sf"/>
</dbReference>
<gene>
    <name evidence="4" type="ORF">SELO1098_LOCUS25700</name>
</gene>